<dbReference type="PANTHER" id="PTHR40661:SF1">
    <property type="entry name" value="HTH CRO_C1-TYPE DOMAIN-CONTAINING PROTEIN"/>
    <property type="match status" value="1"/>
</dbReference>
<dbReference type="Pfam" id="PF01381">
    <property type="entry name" value="HTH_3"/>
    <property type="match status" value="1"/>
</dbReference>
<evidence type="ECO:0000256" key="3">
    <source>
        <dbReference type="ARBA" id="ARBA00023163"/>
    </source>
</evidence>
<dbReference type="Proteomes" id="UP000283975">
    <property type="component" value="Unassembled WGS sequence"/>
</dbReference>
<evidence type="ECO:0000256" key="2">
    <source>
        <dbReference type="ARBA" id="ARBA00023125"/>
    </source>
</evidence>
<evidence type="ECO:0000259" key="4">
    <source>
        <dbReference type="PROSITE" id="PS50943"/>
    </source>
</evidence>
<accession>A0A414AL87</accession>
<dbReference type="Pfam" id="PF00717">
    <property type="entry name" value="Peptidase_S24"/>
    <property type="match status" value="1"/>
</dbReference>
<keyword evidence="2" id="KW-0238">DNA-binding</keyword>
<dbReference type="InterPro" id="IPR015927">
    <property type="entry name" value="Peptidase_S24_S26A/B/C"/>
</dbReference>
<keyword evidence="1" id="KW-0805">Transcription regulation</keyword>
<dbReference type="InterPro" id="IPR010982">
    <property type="entry name" value="Lambda_DNA-bd_dom_sf"/>
</dbReference>
<proteinExistence type="predicted"/>
<dbReference type="CDD" id="cd00093">
    <property type="entry name" value="HTH_XRE"/>
    <property type="match status" value="1"/>
</dbReference>
<dbReference type="InterPro" id="IPR036286">
    <property type="entry name" value="LexA/Signal_pep-like_sf"/>
</dbReference>
<dbReference type="SMART" id="SM00530">
    <property type="entry name" value="HTH_XRE"/>
    <property type="match status" value="1"/>
</dbReference>
<dbReference type="InterPro" id="IPR001387">
    <property type="entry name" value="Cro/C1-type_HTH"/>
</dbReference>
<dbReference type="PROSITE" id="PS50943">
    <property type="entry name" value="HTH_CROC1"/>
    <property type="match status" value="1"/>
</dbReference>
<dbReference type="GO" id="GO:0003677">
    <property type="term" value="F:DNA binding"/>
    <property type="evidence" value="ECO:0007669"/>
    <property type="project" value="UniProtKB-KW"/>
</dbReference>
<dbReference type="AlphaFoldDB" id="A0A414AL87"/>
<evidence type="ECO:0000313" key="6">
    <source>
        <dbReference type="Proteomes" id="UP000283975"/>
    </source>
</evidence>
<name>A0A414AL87_9FIRM</name>
<protein>
    <submittedName>
        <fullName evidence="5">XRE family transcriptional regulator</fullName>
    </submittedName>
</protein>
<dbReference type="EMBL" id="QSHZ01000038">
    <property type="protein sequence ID" value="RHC50187.1"/>
    <property type="molecule type" value="Genomic_DNA"/>
</dbReference>
<dbReference type="PANTHER" id="PTHR40661">
    <property type="match status" value="1"/>
</dbReference>
<dbReference type="CDD" id="cd06529">
    <property type="entry name" value="S24_LexA-like"/>
    <property type="match status" value="1"/>
</dbReference>
<gene>
    <name evidence="5" type="ORF">DW839_26035</name>
</gene>
<sequence length="292" mass="33316">MFSFCNLFSYYSLITRLCQYISLKKFAFCNLFVLTNQYLRDTIHLQEVCIMSLNDRIKEARLRNGMTQEQLADKIGVAKSTLTGYEKGNREPNIPTLRKIMDALQVDANYLYQDDMESLSELVVSLEERELIMKYRNLDSVGKNHVNVILAWEMERIERIESSEPSISKVPTRIISYYQHLASAGSGEYLFDDVPTDMIEVVDNELSDRADFVIGVNGDSMEPTYYDGDKVFVRKTDSIPIGGIGIFTRGNECFIKELGVNRLISHNKKYNDIPANDEIKLVGEVLGKVVEG</sequence>
<organism evidence="5 6">
    <name type="scientific">Enterocloster bolteae</name>
    <dbReference type="NCBI Taxonomy" id="208479"/>
    <lineage>
        <taxon>Bacteria</taxon>
        <taxon>Bacillati</taxon>
        <taxon>Bacillota</taxon>
        <taxon>Clostridia</taxon>
        <taxon>Lachnospirales</taxon>
        <taxon>Lachnospiraceae</taxon>
        <taxon>Enterocloster</taxon>
    </lineage>
</organism>
<reference evidence="5 6" key="1">
    <citation type="submission" date="2018-08" db="EMBL/GenBank/DDBJ databases">
        <title>A genome reference for cultivated species of the human gut microbiota.</title>
        <authorList>
            <person name="Zou Y."/>
            <person name="Xue W."/>
            <person name="Luo G."/>
        </authorList>
    </citation>
    <scope>NUCLEOTIDE SEQUENCE [LARGE SCALE GENOMIC DNA]</scope>
    <source>
        <strain evidence="5 6">AM35-14</strain>
    </source>
</reference>
<dbReference type="SUPFAM" id="SSF47413">
    <property type="entry name" value="lambda repressor-like DNA-binding domains"/>
    <property type="match status" value="1"/>
</dbReference>
<evidence type="ECO:0000256" key="1">
    <source>
        <dbReference type="ARBA" id="ARBA00023015"/>
    </source>
</evidence>
<comment type="caution">
    <text evidence="5">The sequence shown here is derived from an EMBL/GenBank/DDBJ whole genome shotgun (WGS) entry which is preliminary data.</text>
</comment>
<dbReference type="InterPro" id="IPR039418">
    <property type="entry name" value="LexA-like"/>
</dbReference>
<evidence type="ECO:0000313" key="5">
    <source>
        <dbReference type="EMBL" id="RHC50187.1"/>
    </source>
</evidence>
<keyword evidence="3" id="KW-0804">Transcription</keyword>
<dbReference type="Gene3D" id="1.10.260.40">
    <property type="entry name" value="lambda repressor-like DNA-binding domains"/>
    <property type="match status" value="1"/>
</dbReference>
<dbReference type="SUPFAM" id="SSF51306">
    <property type="entry name" value="LexA/Signal peptidase"/>
    <property type="match status" value="1"/>
</dbReference>
<dbReference type="Gene3D" id="2.10.109.10">
    <property type="entry name" value="Umud Fragment, subunit A"/>
    <property type="match status" value="1"/>
</dbReference>
<feature type="domain" description="HTH cro/C1-type" evidence="4">
    <location>
        <begin position="57"/>
        <end position="111"/>
    </location>
</feature>